<protein>
    <submittedName>
        <fullName evidence="1">Uncharacterized protein</fullName>
    </submittedName>
</protein>
<comment type="caution">
    <text evidence="1">The sequence shown here is derived from an EMBL/GenBank/DDBJ whole genome shotgun (WGS) entry which is preliminary data.</text>
</comment>
<name>A0AAD4L6F8_9AGAM</name>
<evidence type="ECO:0000313" key="2">
    <source>
        <dbReference type="Proteomes" id="UP001201163"/>
    </source>
</evidence>
<proteinExistence type="predicted"/>
<sequence length="146" mass="16392">MRMSGQPLRSRPVQIAPFGDAYEKIGTIQRRLAWPLHKDDTLFQSGRPTGLNIYFFHVPMNLTTKSGPSHSLGWVLEDNVILRAAHRGVLYLPYNNYYMLHLYAHAHQPGGDCASTTSLDLFEAPCIMSRTKGGGILMSISYSAFY</sequence>
<keyword evidence="2" id="KW-1185">Reference proteome</keyword>
<evidence type="ECO:0000313" key="1">
    <source>
        <dbReference type="EMBL" id="KAH8982285.1"/>
    </source>
</evidence>
<gene>
    <name evidence="1" type="ORF">EDB92DRAFT_1894762</name>
</gene>
<dbReference type="Proteomes" id="UP001201163">
    <property type="component" value="Unassembled WGS sequence"/>
</dbReference>
<organism evidence="1 2">
    <name type="scientific">Lactarius akahatsu</name>
    <dbReference type="NCBI Taxonomy" id="416441"/>
    <lineage>
        <taxon>Eukaryota</taxon>
        <taxon>Fungi</taxon>
        <taxon>Dikarya</taxon>
        <taxon>Basidiomycota</taxon>
        <taxon>Agaricomycotina</taxon>
        <taxon>Agaricomycetes</taxon>
        <taxon>Russulales</taxon>
        <taxon>Russulaceae</taxon>
        <taxon>Lactarius</taxon>
    </lineage>
</organism>
<dbReference type="EMBL" id="JAKELL010000102">
    <property type="protein sequence ID" value="KAH8982285.1"/>
    <property type="molecule type" value="Genomic_DNA"/>
</dbReference>
<dbReference type="AlphaFoldDB" id="A0AAD4L6F8"/>
<accession>A0AAD4L6F8</accession>
<reference evidence="1" key="1">
    <citation type="submission" date="2022-01" db="EMBL/GenBank/DDBJ databases">
        <title>Comparative genomics reveals a dynamic genome evolution in the ectomycorrhizal milk-cap (Lactarius) mushrooms.</title>
        <authorList>
            <consortium name="DOE Joint Genome Institute"/>
            <person name="Lebreton A."/>
            <person name="Tang N."/>
            <person name="Kuo A."/>
            <person name="LaButti K."/>
            <person name="Drula E."/>
            <person name="Barry K."/>
            <person name="Clum A."/>
            <person name="Lipzen A."/>
            <person name="Mousain D."/>
            <person name="Ng V."/>
            <person name="Wang R."/>
            <person name="Wang X."/>
            <person name="Dai Y."/>
            <person name="Henrissat B."/>
            <person name="Grigoriev I.V."/>
            <person name="Guerin-Laguette A."/>
            <person name="Yu F."/>
            <person name="Martin F.M."/>
        </authorList>
    </citation>
    <scope>NUCLEOTIDE SEQUENCE</scope>
    <source>
        <strain evidence="1">QP</strain>
    </source>
</reference>